<keyword evidence="3" id="KW-1185">Reference proteome</keyword>
<gene>
    <name evidence="2" type="ORF">KSP40_PGU011403</name>
</gene>
<dbReference type="EMBL" id="JBBWWR010000013">
    <property type="protein sequence ID" value="KAK8955350.1"/>
    <property type="molecule type" value="Genomic_DNA"/>
</dbReference>
<evidence type="ECO:0000313" key="3">
    <source>
        <dbReference type="Proteomes" id="UP001412067"/>
    </source>
</evidence>
<sequence length="52" mass="5986">MRETVLSYADIVHRVEAQIGVDEAIKAHRQQFEGSTKQRREPECTSNALTER</sequence>
<organism evidence="2 3">
    <name type="scientific">Platanthera guangdongensis</name>
    <dbReference type="NCBI Taxonomy" id="2320717"/>
    <lineage>
        <taxon>Eukaryota</taxon>
        <taxon>Viridiplantae</taxon>
        <taxon>Streptophyta</taxon>
        <taxon>Embryophyta</taxon>
        <taxon>Tracheophyta</taxon>
        <taxon>Spermatophyta</taxon>
        <taxon>Magnoliopsida</taxon>
        <taxon>Liliopsida</taxon>
        <taxon>Asparagales</taxon>
        <taxon>Orchidaceae</taxon>
        <taxon>Orchidoideae</taxon>
        <taxon>Orchideae</taxon>
        <taxon>Orchidinae</taxon>
        <taxon>Platanthera</taxon>
    </lineage>
</organism>
<proteinExistence type="predicted"/>
<accession>A0ABR2LZT2</accession>
<evidence type="ECO:0000256" key="1">
    <source>
        <dbReference type="SAM" id="MobiDB-lite"/>
    </source>
</evidence>
<name>A0ABR2LZT2_9ASPA</name>
<feature type="region of interest" description="Disordered" evidence="1">
    <location>
        <begin position="30"/>
        <end position="52"/>
    </location>
</feature>
<reference evidence="2 3" key="1">
    <citation type="journal article" date="2022" name="Nat. Plants">
        <title>Genomes of leafy and leafless Platanthera orchids illuminate the evolution of mycoheterotrophy.</title>
        <authorList>
            <person name="Li M.H."/>
            <person name="Liu K.W."/>
            <person name="Li Z."/>
            <person name="Lu H.C."/>
            <person name="Ye Q.L."/>
            <person name="Zhang D."/>
            <person name="Wang J.Y."/>
            <person name="Li Y.F."/>
            <person name="Zhong Z.M."/>
            <person name="Liu X."/>
            <person name="Yu X."/>
            <person name="Liu D.K."/>
            <person name="Tu X.D."/>
            <person name="Liu B."/>
            <person name="Hao Y."/>
            <person name="Liao X.Y."/>
            <person name="Jiang Y.T."/>
            <person name="Sun W.H."/>
            <person name="Chen J."/>
            <person name="Chen Y.Q."/>
            <person name="Ai Y."/>
            <person name="Zhai J.W."/>
            <person name="Wu S.S."/>
            <person name="Zhou Z."/>
            <person name="Hsiao Y.Y."/>
            <person name="Wu W.L."/>
            <person name="Chen Y.Y."/>
            <person name="Lin Y.F."/>
            <person name="Hsu J.L."/>
            <person name="Li C.Y."/>
            <person name="Wang Z.W."/>
            <person name="Zhao X."/>
            <person name="Zhong W.Y."/>
            <person name="Ma X.K."/>
            <person name="Ma L."/>
            <person name="Huang J."/>
            <person name="Chen G.Z."/>
            <person name="Huang M.Z."/>
            <person name="Huang L."/>
            <person name="Peng D.H."/>
            <person name="Luo Y.B."/>
            <person name="Zou S.Q."/>
            <person name="Chen S.P."/>
            <person name="Lan S."/>
            <person name="Tsai W.C."/>
            <person name="Van de Peer Y."/>
            <person name="Liu Z.J."/>
        </authorList>
    </citation>
    <scope>NUCLEOTIDE SEQUENCE [LARGE SCALE GENOMIC DNA]</scope>
    <source>
        <strain evidence="2">Lor288</strain>
    </source>
</reference>
<dbReference type="Proteomes" id="UP001412067">
    <property type="component" value="Unassembled WGS sequence"/>
</dbReference>
<protein>
    <submittedName>
        <fullName evidence="2">Uncharacterized protein</fullName>
    </submittedName>
</protein>
<evidence type="ECO:0000313" key="2">
    <source>
        <dbReference type="EMBL" id="KAK8955350.1"/>
    </source>
</evidence>
<comment type="caution">
    <text evidence="2">The sequence shown here is derived from an EMBL/GenBank/DDBJ whole genome shotgun (WGS) entry which is preliminary data.</text>
</comment>